<protein>
    <submittedName>
        <fullName evidence="2">Dienelactone hydrolase</fullName>
    </submittedName>
</protein>
<evidence type="ECO:0000313" key="2">
    <source>
        <dbReference type="EMBL" id="GHD10477.1"/>
    </source>
</evidence>
<reference evidence="2" key="2">
    <citation type="submission" date="2020-09" db="EMBL/GenBank/DDBJ databases">
        <authorList>
            <person name="Sun Q."/>
            <person name="Kim S."/>
        </authorList>
    </citation>
    <scope>NUCLEOTIDE SEQUENCE</scope>
    <source>
        <strain evidence="2">KCTC 42249</strain>
    </source>
</reference>
<comment type="caution">
    <text evidence="2">The sequence shown here is derived from an EMBL/GenBank/DDBJ whole genome shotgun (WGS) entry which is preliminary data.</text>
</comment>
<dbReference type="InterPro" id="IPR051049">
    <property type="entry name" value="Dienelactone_hydrolase-like"/>
</dbReference>
<dbReference type="Proteomes" id="UP000630142">
    <property type="component" value="Unassembled WGS sequence"/>
</dbReference>
<dbReference type="PANTHER" id="PTHR46623:SF10">
    <property type="entry name" value="CARBOXYMETHYLENEBUTENOLIDASE HOMOLOG"/>
    <property type="match status" value="1"/>
</dbReference>
<dbReference type="GO" id="GO:0016787">
    <property type="term" value="F:hydrolase activity"/>
    <property type="evidence" value="ECO:0007669"/>
    <property type="project" value="UniProtKB-KW"/>
</dbReference>
<dbReference type="Pfam" id="PF01738">
    <property type="entry name" value="DLH"/>
    <property type="match status" value="1"/>
</dbReference>
<feature type="domain" description="Dienelactone hydrolase" evidence="1">
    <location>
        <begin position="16"/>
        <end position="243"/>
    </location>
</feature>
<dbReference type="SUPFAM" id="SSF53474">
    <property type="entry name" value="alpha/beta-Hydrolases"/>
    <property type="match status" value="1"/>
</dbReference>
<name>A0A8J3GJR1_9HYPH</name>
<proteinExistence type="predicted"/>
<dbReference type="AlphaFoldDB" id="A0A8J3GJR1"/>
<keyword evidence="3" id="KW-1185">Reference proteome</keyword>
<accession>A0A8J3GJR1</accession>
<sequence>MPFSEMKIKTADGEADAWLFTPDSRPEPVEAGVIVYMDAFGLRPAMSEIGEILANAGYVTLIPDLFYRNAPYGPFDAKTAFKNKDTAKELRGIMSSTTQAMTISDTAAFLDTLEGEGAKSIGTVGYCMGGPRALNAAARYPDRIAAAASFHGGNLASDAEDSPHKAANKIKGRVYVGSAGVDKSFPPEQSAKLAQALREAEVDHIIENYVGMQHGWAVSDHDIYDAEGAKRAWKRLFTLFEEALH</sequence>
<reference evidence="2" key="1">
    <citation type="journal article" date="2014" name="Int. J. Syst. Evol. Microbiol.">
        <title>Complete genome sequence of Corynebacterium casei LMG S-19264T (=DSM 44701T), isolated from a smear-ripened cheese.</title>
        <authorList>
            <consortium name="US DOE Joint Genome Institute (JGI-PGF)"/>
            <person name="Walter F."/>
            <person name="Albersmeier A."/>
            <person name="Kalinowski J."/>
            <person name="Ruckert C."/>
        </authorList>
    </citation>
    <scope>NUCLEOTIDE SEQUENCE</scope>
    <source>
        <strain evidence="2">KCTC 42249</strain>
    </source>
</reference>
<dbReference type="RefSeq" id="WP_189502555.1">
    <property type="nucleotide sequence ID" value="NZ_BMZQ01000001.1"/>
</dbReference>
<organism evidence="2 3">
    <name type="scientific">Tianweitania populi</name>
    <dbReference type="NCBI Taxonomy" id="1607949"/>
    <lineage>
        <taxon>Bacteria</taxon>
        <taxon>Pseudomonadati</taxon>
        <taxon>Pseudomonadota</taxon>
        <taxon>Alphaproteobacteria</taxon>
        <taxon>Hyphomicrobiales</taxon>
        <taxon>Phyllobacteriaceae</taxon>
        <taxon>Tianweitania</taxon>
    </lineage>
</organism>
<gene>
    <name evidence="2" type="ORF">GCM10016234_12380</name>
</gene>
<dbReference type="EMBL" id="BMZQ01000001">
    <property type="protein sequence ID" value="GHD10477.1"/>
    <property type="molecule type" value="Genomic_DNA"/>
</dbReference>
<evidence type="ECO:0000259" key="1">
    <source>
        <dbReference type="Pfam" id="PF01738"/>
    </source>
</evidence>
<dbReference type="Gene3D" id="3.40.50.1820">
    <property type="entry name" value="alpha/beta hydrolase"/>
    <property type="match status" value="1"/>
</dbReference>
<keyword evidence="2" id="KW-0378">Hydrolase</keyword>
<dbReference type="InterPro" id="IPR002925">
    <property type="entry name" value="Dienelactn_hydro"/>
</dbReference>
<dbReference type="InterPro" id="IPR029058">
    <property type="entry name" value="AB_hydrolase_fold"/>
</dbReference>
<evidence type="ECO:0000313" key="3">
    <source>
        <dbReference type="Proteomes" id="UP000630142"/>
    </source>
</evidence>
<dbReference type="PANTHER" id="PTHR46623">
    <property type="entry name" value="CARBOXYMETHYLENEBUTENOLIDASE-RELATED"/>
    <property type="match status" value="1"/>
</dbReference>